<dbReference type="GO" id="GO:0032549">
    <property type="term" value="F:ribonucleoside binding"/>
    <property type="evidence" value="ECO:0007669"/>
    <property type="project" value="InterPro"/>
</dbReference>
<dbReference type="Gene3D" id="2.40.50.100">
    <property type="match status" value="1"/>
</dbReference>
<comment type="function">
    <text evidence="1 7 9">DNA-dependent RNA polymerase catalyzes the transcription of DNA into RNA using the four ribonucleoside triphosphates as substrates.</text>
</comment>
<evidence type="ECO:0000259" key="12">
    <source>
        <dbReference type="Pfam" id="PF04560"/>
    </source>
</evidence>
<dbReference type="NCBIfam" id="TIGR02013">
    <property type="entry name" value="rpoB"/>
    <property type="match status" value="1"/>
</dbReference>
<feature type="region of interest" description="Disordered" evidence="10">
    <location>
        <begin position="1159"/>
        <end position="1258"/>
    </location>
</feature>
<keyword evidence="3 7" id="KW-0808">Transferase</keyword>
<dbReference type="HAMAP" id="MF_01321">
    <property type="entry name" value="RNApol_bact_RpoB"/>
    <property type="match status" value="1"/>
</dbReference>
<evidence type="ECO:0000256" key="5">
    <source>
        <dbReference type="ARBA" id="ARBA00023163"/>
    </source>
</evidence>
<dbReference type="InterPro" id="IPR010243">
    <property type="entry name" value="RNA_pol_bsu_bac"/>
</dbReference>
<dbReference type="AlphaFoldDB" id="A0A424YIJ6"/>
<dbReference type="InterPro" id="IPR019462">
    <property type="entry name" value="DNA-dir_RNA_pol_bsu_external_1"/>
</dbReference>
<evidence type="ECO:0000256" key="3">
    <source>
        <dbReference type="ARBA" id="ARBA00022679"/>
    </source>
</evidence>
<keyword evidence="2 7" id="KW-0240">DNA-directed RNA polymerase</keyword>
<reference evidence="17 18" key="1">
    <citation type="submission" date="2018-08" db="EMBL/GenBank/DDBJ databases">
        <title>The metabolism and importance of syntrophic acetate oxidation coupled to methane or sulfide production in haloalkaline environments.</title>
        <authorList>
            <person name="Timmers P.H.A."/>
            <person name="Vavourakis C.D."/>
            <person name="Sorokin D.Y."/>
            <person name="Sinninghe Damste J.S."/>
            <person name="Muyzer G."/>
            <person name="Stams A.J.M."/>
            <person name="Plugge C.M."/>
        </authorList>
    </citation>
    <scope>NUCLEOTIDE SEQUENCE [LARGE SCALE GENOMIC DNA]</scope>
    <source>
        <strain evidence="17">MSAO_Bac1</strain>
    </source>
</reference>
<dbReference type="InterPro" id="IPR037033">
    <property type="entry name" value="DNA-dir_RNAP_su2_hyb_sf"/>
</dbReference>
<dbReference type="Gene3D" id="3.90.1100.10">
    <property type="match status" value="1"/>
</dbReference>
<evidence type="ECO:0000259" key="13">
    <source>
        <dbReference type="Pfam" id="PF04561"/>
    </source>
</evidence>
<dbReference type="GO" id="GO:0000428">
    <property type="term" value="C:DNA-directed RNA polymerase complex"/>
    <property type="evidence" value="ECO:0007669"/>
    <property type="project" value="UniProtKB-KW"/>
</dbReference>
<feature type="compositionally biased region" description="Acidic residues" evidence="10">
    <location>
        <begin position="1204"/>
        <end position="1216"/>
    </location>
</feature>
<dbReference type="InterPro" id="IPR042107">
    <property type="entry name" value="DNA-dir_RNA_pol_bsu_ext_1_sf"/>
</dbReference>
<feature type="domain" description="DNA-directed RNA polymerase beta subunit external 1" evidence="16">
    <location>
        <begin position="520"/>
        <end position="587"/>
    </location>
</feature>
<feature type="domain" description="RNA polymerase Rpb2" evidence="15">
    <location>
        <begin position="442"/>
        <end position="510"/>
    </location>
</feature>
<dbReference type="InterPro" id="IPR007121">
    <property type="entry name" value="RNA_pol_bsu_CS"/>
</dbReference>
<feature type="domain" description="RNA polymerase beta subunit protrusion" evidence="14">
    <location>
        <begin position="27"/>
        <end position="427"/>
    </location>
</feature>
<evidence type="ECO:0000256" key="10">
    <source>
        <dbReference type="SAM" id="MobiDB-lite"/>
    </source>
</evidence>
<proteinExistence type="inferred from homology"/>
<comment type="caution">
    <text evidence="17">The sequence shown here is derived from an EMBL/GenBank/DDBJ whole genome shotgun (WGS) entry which is preliminary data.</text>
</comment>
<feature type="domain" description="RNA polymerase Rpb2" evidence="13">
    <location>
        <begin position="138"/>
        <end position="280"/>
    </location>
</feature>
<evidence type="ECO:0000259" key="14">
    <source>
        <dbReference type="Pfam" id="PF04563"/>
    </source>
</evidence>
<dbReference type="InterPro" id="IPR007644">
    <property type="entry name" value="RNA_pol_bsu_protrusion"/>
</dbReference>
<dbReference type="CDD" id="cd00653">
    <property type="entry name" value="RNA_pol_B_RPB2"/>
    <property type="match status" value="1"/>
</dbReference>
<dbReference type="NCBIfam" id="NF001616">
    <property type="entry name" value="PRK00405.1"/>
    <property type="match status" value="1"/>
</dbReference>
<dbReference type="Pfam" id="PF10385">
    <property type="entry name" value="RNA_pol_Rpb2_45"/>
    <property type="match status" value="1"/>
</dbReference>
<evidence type="ECO:0000256" key="7">
    <source>
        <dbReference type="HAMAP-Rule" id="MF_01321"/>
    </source>
</evidence>
<evidence type="ECO:0000256" key="4">
    <source>
        <dbReference type="ARBA" id="ARBA00022695"/>
    </source>
</evidence>
<dbReference type="Gene3D" id="2.30.150.10">
    <property type="entry name" value="DNA-directed RNA polymerase, beta subunit, external 1 domain"/>
    <property type="match status" value="1"/>
</dbReference>
<comment type="subunit">
    <text evidence="7 9">The RNAP catalytic core consists of 2 alpha, 1 beta, 1 beta' and 1 omega subunit. When a sigma factor is associated with the core the holoenzyme is formed, which can initiate transcription.</text>
</comment>
<protein>
    <recommendedName>
        <fullName evidence="7 9">DNA-directed RNA polymerase subunit beta</fullName>
        <shortName evidence="7">RNAP subunit beta</shortName>
        <ecNumber evidence="7 9">2.7.7.6</ecNumber>
    </recommendedName>
    <alternativeName>
        <fullName evidence="7">RNA polymerase subunit beta</fullName>
    </alternativeName>
    <alternativeName>
        <fullName evidence="7">Transcriptase subunit beta</fullName>
    </alternativeName>
</protein>
<gene>
    <name evidence="7 17" type="primary">rpoB</name>
    <name evidence="17" type="ORF">D5R97_00840</name>
</gene>
<comment type="catalytic activity">
    <reaction evidence="6 7 9">
        <text>RNA(n) + a ribonucleoside 5'-triphosphate = RNA(n+1) + diphosphate</text>
        <dbReference type="Rhea" id="RHEA:21248"/>
        <dbReference type="Rhea" id="RHEA-COMP:14527"/>
        <dbReference type="Rhea" id="RHEA-COMP:17342"/>
        <dbReference type="ChEBI" id="CHEBI:33019"/>
        <dbReference type="ChEBI" id="CHEBI:61557"/>
        <dbReference type="ChEBI" id="CHEBI:140395"/>
        <dbReference type="EC" id="2.7.7.6"/>
    </reaction>
</comment>
<dbReference type="GO" id="GO:0003899">
    <property type="term" value="F:DNA-directed RNA polymerase activity"/>
    <property type="evidence" value="ECO:0007669"/>
    <property type="project" value="UniProtKB-UniRule"/>
</dbReference>
<feature type="compositionally biased region" description="Acidic residues" evidence="10">
    <location>
        <begin position="1232"/>
        <end position="1250"/>
    </location>
</feature>
<evidence type="ECO:0000259" key="15">
    <source>
        <dbReference type="Pfam" id="PF04565"/>
    </source>
</evidence>
<dbReference type="Pfam" id="PF04560">
    <property type="entry name" value="RNA_pol_Rpb2_7"/>
    <property type="match status" value="1"/>
</dbReference>
<dbReference type="Proteomes" id="UP000285138">
    <property type="component" value="Unassembled WGS sequence"/>
</dbReference>
<dbReference type="EMBL" id="QZAA01000033">
    <property type="protein sequence ID" value="RQD78191.1"/>
    <property type="molecule type" value="Genomic_DNA"/>
</dbReference>
<dbReference type="Gene3D" id="2.40.50.150">
    <property type="match status" value="1"/>
</dbReference>
<feature type="domain" description="DNA-directed RNA polymerase subunit 2 hybrid-binding" evidence="11">
    <location>
        <begin position="695"/>
        <end position="1059"/>
    </location>
</feature>
<evidence type="ECO:0000259" key="16">
    <source>
        <dbReference type="Pfam" id="PF10385"/>
    </source>
</evidence>
<dbReference type="InterPro" id="IPR015712">
    <property type="entry name" value="DNA-dir_RNA_pol_su2"/>
</dbReference>
<dbReference type="InterPro" id="IPR007641">
    <property type="entry name" value="RNA_pol_Rpb2_7"/>
</dbReference>
<comment type="similarity">
    <text evidence="7 8">Belongs to the RNA polymerase beta chain family.</text>
</comment>
<dbReference type="InterPro" id="IPR007645">
    <property type="entry name" value="RNA_pol_Rpb2_3"/>
</dbReference>
<evidence type="ECO:0000313" key="17">
    <source>
        <dbReference type="EMBL" id="RQD78191.1"/>
    </source>
</evidence>
<keyword evidence="4 7" id="KW-0548">Nucleotidyltransferase</keyword>
<dbReference type="Pfam" id="PF04565">
    <property type="entry name" value="RNA_pol_Rpb2_3"/>
    <property type="match status" value="1"/>
</dbReference>
<name>A0A424YIJ6_9FIRM</name>
<dbReference type="Pfam" id="PF04561">
    <property type="entry name" value="RNA_pol_Rpb2_2"/>
    <property type="match status" value="2"/>
</dbReference>
<keyword evidence="5 7" id="KW-0804">Transcription</keyword>
<evidence type="ECO:0000256" key="6">
    <source>
        <dbReference type="ARBA" id="ARBA00048552"/>
    </source>
</evidence>
<evidence type="ECO:0000259" key="11">
    <source>
        <dbReference type="Pfam" id="PF00562"/>
    </source>
</evidence>
<feature type="compositionally biased region" description="Acidic residues" evidence="10">
    <location>
        <begin position="1159"/>
        <end position="1195"/>
    </location>
</feature>
<dbReference type="Gene3D" id="3.90.1110.10">
    <property type="entry name" value="RNA polymerase Rpb2, domain 2"/>
    <property type="match status" value="1"/>
</dbReference>
<evidence type="ECO:0000256" key="9">
    <source>
        <dbReference type="RuleBase" id="RU363031"/>
    </source>
</evidence>
<dbReference type="Gene3D" id="3.90.1800.10">
    <property type="entry name" value="RNA polymerase alpha subunit dimerisation domain"/>
    <property type="match status" value="1"/>
</dbReference>
<feature type="domain" description="RNA polymerase Rpb2" evidence="12">
    <location>
        <begin position="1061"/>
        <end position="1136"/>
    </location>
</feature>
<dbReference type="Gene3D" id="2.40.270.10">
    <property type="entry name" value="DNA-directed RNA polymerase, subunit 2, domain 6"/>
    <property type="match status" value="1"/>
</dbReference>
<feature type="domain" description="RNA polymerase Rpb2" evidence="13">
    <location>
        <begin position="342"/>
        <end position="383"/>
    </location>
</feature>
<evidence type="ECO:0000256" key="1">
    <source>
        <dbReference type="ARBA" id="ARBA00004026"/>
    </source>
</evidence>
<dbReference type="Pfam" id="PF00562">
    <property type="entry name" value="RNA_pol_Rpb2_6"/>
    <property type="match status" value="1"/>
</dbReference>
<accession>A0A424YIJ6</accession>
<dbReference type="Pfam" id="PF04563">
    <property type="entry name" value="RNA_pol_Rpb2_1"/>
    <property type="match status" value="1"/>
</dbReference>
<dbReference type="GO" id="GO:0003677">
    <property type="term" value="F:DNA binding"/>
    <property type="evidence" value="ECO:0007669"/>
    <property type="project" value="UniProtKB-UniRule"/>
</dbReference>
<dbReference type="FunFam" id="3.90.1800.10:FF:000001">
    <property type="entry name" value="DNA-directed RNA polymerase subunit beta"/>
    <property type="match status" value="1"/>
</dbReference>
<dbReference type="SUPFAM" id="SSF64484">
    <property type="entry name" value="beta and beta-prime subunits of DNA dependent RNA-polymerase"/>
    <property type="match status" value="1"/>
</dbReference>
<dbReference type="PROSITE" id="PS01166">
    <property type="entry name" value="RNA_POL_BETA"/>
    <property type="match status" value="1"/>
</dbReference>
<dbReference type="InterPro" id="IPR014724">
    <property type="entry name" value="RNA_pol_RPB2_OB-fold"/>
</dbReference>
<dbReference type="InterPro" id="IPR007642">
    <property type="entry name" value="RNA_pol_Rpb2_2"/>
</dbReference>
<dbReference type="InterPro" id="IPR007120">
    <property type="entry name" value="DNA-dir_RNAP_su2_dom"/>
</dbReference>
<dbReference type="InterPro" id="IPR037034">
    <property type="entry name" value="RNA_pol_Rpb2_2_sf"/>
</dbReference>
<evidence type="ECO:0000313" key="18">
    <source>
        <dbReference type="Proteomes" id="UP000285138"/>
    </source>
</evidence>
<dbReference type="GO" id="GO:0006351">
    <property type="term" value="P:DNA-templated transcription"/>
    <property type="evidence" value="ECO:0007669"/>
    <property type="project" value="UniProtKB-UniRule"/>
</dbReference>
<organism evidence="17 18">
    <name type="scientific">Candidatus Syntrophonatronum acetioxidans</name>
    <dbReference type="NCBI Taxonomy" id="1795816"/>
    <lineage>
        <taxon>Bacteria</taxon>
        <taxon>Bacillati</taxon>
        <taxon>Bacillota</taxon>
        <taxon>Clostridia</taxon>
        <taxon>Eubacteriales</taxon>
        <taxon>Syntrophomonadaceae</taxon>
        <taxon>Candidatus Syntrophonatronum</taxon>
    </lineage>
</organism>
<dbReference type="PANTHER" id="PTHR20856">
    <property type="entry name" value="DNA-DIRECTED RNA POLYMERASE I SUBUNIT 2"/>
    <property type="match status" value="1"/>
</dbReference>
<sequence>MAKVIKVGKRERRCYARIDEVLGLPDLVEVQKSSYHWFLDQGLQEMFDDISPIKDFTGNLILEFIGYSLGSPKYSVEECKERDVTYAVPLRVKVRLINKETGEVKEQEVFMGDFPLMTENGTFIINGAERVIVSQLVRSPGAYYNFQWDTTGKQLFMGTIIPNRGAWLEFETDANNIIFVRVDRTRKVPVTVLLRAIGYETDQDIKKLFNDHEVINSTLEKDHTDSGESGLLEIYKRLRPGEPLNVENARSLFESLFFDPRRYDFAHVGRYKINKKLSLTSRIIGKMMAEDVLDPETGSVLVEANQRVTGKVCDLLEEKGISKVKVLDPDKEPSTVLTNNYIDLKTKNLTKEDIIASVGYLLNLLDGVGSVDDIDHLGNRRLRSVGELLQNQFRIGLSRMERVVRERMTIQDVDAITPQALINIRPVIAAIKEFFGSSQLSQFMDQTNPLAELTHKRRLSALGPGGLSRERAGFEVRDVHHSHYGRVCPIETPEGPNIGLIGSLSTFARINKYGFMETPYRKVDKEKGQVTDEIVYLTADDEDNYVVAQANALLDEKGRFLSNKIICRYKHEVLTKPPQEIDYMDVSPKQLVSVATALIPFLENDDANRALMGSNMQRQAVPLLQTEAPLVGTGMEHKAAKDSGVVIVAKTGGEVERVTADEIIIKRDDNLEPRLINGRTGEIFEGEEITAKYPKGMDIYNLQKFKRSNQGTCMNQRPNVLSGQRVEEGEIVADGSCTDLGELALGRNVLVAFMPWEGYNYEDAILLSERMVKEDVFTSIHIEEYEAEARDTKLGPEEITRDIPNVGEEALKDLDERGIIRVGAEVRAGDILVGKVTPKGETELTAEERLLRAIFGEKAREVRDTSLRVPHGESGMVVEVKVFSREEGDELPPGVNELVRVYVAQKRKISEGDKMAGRHGNKGVIARILPEEDMPFLPDGSPVEIVLNPLGVPSRMNIGQVLEAHLGWASKTLGIHIASPVFDGAVEDDIFQALDESKLSHNGKTVLYDGRTGEPMDNEVAVGYVYMLKLAHLVDDKIHARSTGPYSLVTQQPLGGKAQFGGQRFGEMEVWALEAYGSAYTLQEILTVKSDDVVGRVKTYEAIVKGENIPEPGVPESFKVLVKELQSLGMDVKVFSEETGEVSIRENEEEIYDLKEELEIDIEGTEEELEEPEGEEELDEELVDFSSEGEETEDIDLVKVSFLEDGELSEELDETDFDLKGQEEDLMFNPEEAAEGDEEEKGSQDDEEEGNYLYDERRRNRRKGKDDFVEEDLEDDQ</sequence>
<evidence type="ECO:0000256" key="8">
    <source>
        <dbReference type="RuleBase" id="RU000434"/>
    </source>
</evidence>
<evidence type="ECO:0000256" key="2">
    <source>
        <dbReference type="ARBA" id="ARBA00022478"/>
    </source>
</evidence>
<dbReference type="EC" id="2.7.7.6" evidence="7 9"/>